<organism evidence="1 2">
    <name type="scientific">Ralstonia pickettii</name>
    <name type="common">Burkholderia pickettii</name>
    <dbReference type="NCBI Taxonomy" id="329"/>
    <lineage>
        <taxon>Bacteria</taxon>
        <taxon>Pseudomonadati</taxon>
        <taxon>Pseudomonadota</taxon>
        <taxon>Betaproteobacteria</taxon>
        <taxon>Burkholderiales</taxon>
        <taxon>Burkholderiaceae</taxon>
        <taxon>Ralstonia</taxon>
    </lineage>
</organism>
<dbReference type="EMBL" id="PKQE01000004">
    <property type="protein sequence ID" value="PLC41263.1"/>
    <property type="molecule type" value="Genomic_DNA"/>
</dbReference>
<accession>A0A2N4TNH6</accession>
<name>A0A2N4TNH6_RALPI</name>
<dbReference type="Proteomes" id="UP000234456">
    <property type="component" value="Unassembled WGS sequence"/>
</dbReference>
<proteinExistence type="predicted"/>
<gene>
    <name evidence="1" type="ORF">C0Q88_16790</name>
</gene>
<evidence type="ECO:0000313" key="1">
    <source>
        <dbReference type="EMBL" id="PLC41263.1"/>
    </source>
</evidence>
<evidence type="ECO:0000313" key="2">
    <source>
        <dbReference type="Proteomes" id="UP000234456"/>
    </source>
</evidence>
<dbReference type="AlphaFoldDB" id="A0A2N4TNH6"/>
<reference evidence="1 2" key="1">
    <citation type="submission" date="2017-12" db="EMBL/GenBank/DDBJ databases">
        <title>Draft genome sequence of Ralstonia pickettii 52.</title>
        <authorList>
            <person name="Zheng B."/>
        </authorList>
    </citation>
    <scope>NUCLEOTIDE SEQUENCE [LARGE SCALE GENOMIC DNA]</scope>
    <source>
        <strain evidence="1 2">52</strain>
    </source>
</reference>
<protein>
    <submittedName>
        <fullName evidence="1">Uncharacterized protein</fullName>
    </submittedName>
</protein>
<sequence length="66" mass="7550">MWFAAYPWLGRYLHGLTILSRLALRGLRLQAAIESEDRCSAGRKRRRHMFIGVPAQIGLKCMHVVA</sequence>
<comment type="caution">
    <text evidence="1">The sequence shown here is derived from an EMBL/GenBank/DDBJ whole genome shotgun (WGS) entry which is preliminary data.</text>
</comment>